<protein>
    <recommendedName>
        <fullName evidence="1">UPF0597 protein Trebr_0140</fullName>
    </recommendedName>
</protein>
<keyword evidence="4" id="KW-1185">Reference proteome</keyword>
<dbReference type="PIRSF" id="PIRSF006054">
    <property type="entry name" value="UCP006054"/>
    <property type="match status" value="1"/>
</dbReference>
<sequence length="429" mass="44879">MKKTDEKYAAYVQILKEELVSAMGCTEPIAVAYAAAEARRVLGTLPDRVTVGVSGSILKNVKSVIVPHTGGLKGIAAAAAAGIVAGNPEKQLEVLAEVTDAQIARIKSFMTETPVTVEHVDNGITFDIIVELHADGGTESGETALVRIANYHTNIVRIEKNGRILEQREVTAETESLTNRELLNMADIWDFSTTVDVGDVRDVLERQMQYNLAIAEEGLRGDYGANIGKVLMTSAGGTVAGKAKAMAAAGSDARMNGCELPVVINSGSGNQGITVSVPLIVYAEALNTGREKLLRALTLSNLTAIHVKTPIGRLSAYCGAVNAGAGAGAGIAYLSGGGYEEVIHTVVNALAIVSGIVCDGAKASCAAKIASSIEAGILGYDMYAHGQQFYGGDGIVTKGVEATLKNIGRLGKEGMRETNEQIIKMMIES</sequence>
<evidence type="ECO:0000256" key="1">
    <source>
        <dbReference type="HAMAP-Rule" id="MF_01845"/>
    </source>
</evidence>
<feature type="domain" description="Serine dehydratase-like alpha subunit" evidence="2">
    <location>
        <begin position="89"/>
        <end position="423"/>
    </location>
</feature>
<dbReference type="KEGG" id="tbe:Trebr_0140"/>
<dbReference type="STRING" id="906968.Trebr_0140"/>
<reference evidence="4" key="1">
    <citation type="submission" date="2011-04" db="EMBL/GenBank/DDBJ databases">
        <title>The complete genome of Treponema brennaborense DSM 12168.</title>
        <authorList>
            <person name="Lucas S."/>
            <person name="Han J."/>
            <person name="Lapidus A."/>
            <person name="Bruce D."/>
            <person name="Goodwin L."/>
            <person name="Pitluck S."/>
            <person name="Peters L."/>
            <person name="Kyrpides N."/>
            <person name="Mavromatis K."/>
            <person name="Ivanova N."/>
            <person name="Mikhailova N."/>
            <person name="Pagani I."/>
            <person name="Teshima H."/>
            <person name="Detter J.C."/>
            <person name="Tapia R."/>
            <person name="Han C."/>
            <person name="Land M."/>
            <person name="Hauser L."/>
            <person name="Markowitz V."/>
            <person name="Cheng J.-F."/>
            <person name="Hugenholtz P."/>
            <person name="Woyke T."/>
            <person name="Wu D."/>
            <person name="Gronow S."/>
            <person name="Wellnitz S."/>
            <person name="Brambilla E."/>
            <person name="Klenk H.-P."/>
            <person name="Eisen J.A."/>
        </authorList>
    </citation>
    <scope>NUCLEOTIDE SEQUENCE [LARGE SCALE GENOMIC DNA]</scope>
    <source>
        <strain evidence="4">DSM 12168 / CIP 105900 / DD5/3</strain>
    </source>
</reference>
<dbReference type="GO" id="GO:0019450">
    <property type="term" value="P:L-cysteine catabolic process to pyruvate"/>
    <property type="evidence" value="ECO:0007669"/>
    <property type="project" value="TreeGrafter"/>
</dbReference>
<dbReference type="InterPro" id="IPR005130">
    <property type="entry name" value="Ser_deHydtase-like_asu"/>
</dbReference>
<dbReference type="eggNOG" id="COG3681">
    <property type="taxonomic scope" value="Bacteria"/>
</dbReference>
<evidence type="ECO:0000259" key="2">
    <source>
        <dbReference type="Pfam" id="PF03313"/>
    </source>
</evidence>
<gene>
    <name evidence="3" type="ordered locus">Trebr_0140</name>
</gene>
<evidence type="ECO:0000313" key="4">
    <source>
        <dbReference type="Proteomes" id="UP000006546"/>
    </source>
</evidence>
<name>F4LLB6_TREBD</name>
<dbReference type="AlphaFoldDB" id="F4LLB6"/>
<dbReference type="RefSeq" id="WP_013757314.1">
    <property type="nucleotide sequence ID" value="NC_015500.1"/>
</dbReference>
<dbReference type="HOGENOM" id="CLU_051840_0_0_12"/>
<organism evidence="3 4">
    <name type="scientific">Treponema brennaborense (strain DSM 12168 / CIP 105900 / DD5/3)</name>
    <dbReference type="NCBI Taxonomy" id="906968"/>
    <lineage>
        <taxon>Bacteria</taxon>
        <taxon>Pseudomonadati</taxon>
        <taxon>Spirochaetota</taxon>
        <taxon>Spirochaetia</taxon>
        <taxon>Spirochaetales</taxon>
        <taxon>Treponemataceae</taxon>
        <taxon>Treponema</taxon>
    </lineage>
</organism>
<dbReference type="OrthoDB" id="41906at2"/>
<accession>F4LLB6</accession>
<dbReference type="HAMAP" id="MF_01845">
    <property type="entry name" value="UPF0597"/>
    <property type="match status" value="1"/>
</dbReference>
<dbReference type="PANTHER" id="PTHR30501">
    <property type="entry name" value="UPF0597 PROTEIN YHAM"/>
    <property type="match status" value="1"/>
</dbReference>
<dbReference type="EMBL" id="CP002696">
    <property type="protein sequence ID" value="AEE15594.1"/>
    <property type="molecule type" value="Genomic_DNA"/>
</dbReference>
<dbReference type="PANTHER" id="PTHR30501:SF2">
    <property type="entry name" value="UPF0597 PROTEIN YHAM"/>
    <property type="match status" value="1"/>
</dbReference>
<dbReference type="GO" id="GO:0080146">
    <property type="term" value="F:L-cysteine desulfhydrase activity"/>
    <property type="evidence" value="ECO:0007669"/>
    <property type="project" value="TreeGrafter"/>
</dbReference>
<proteinExistence type="inferred from homology"/>
<evidence type="ECO:0000313" key="3">
    <source>
        <dbReference type="EMBL" id="AEE15594.1"/>
    </source>
</evidence>
<dbReference type="InterPro" id="IPR021144">
    <property type="entry name" value="UPF0597"/>
</dbReference>
<comment type="similarity">
    <text evidence="1">Belongs to the UPF0597 family.</text>
</comment>
<dbReference type="Proteomes" id="UP000006546">
    <property type="component" value="Chromosome"/>
</dbReference>
<dbReference type="Pfam" id="PF03313">
    <property type="entry name" value="SDH_alpha"/>
    <property type="match status" value="1"/>
</dbReference>